<gene>
    <name evidence="3" type="ORF">AGLY_005715</name>
</gene>
<comment type="caution">
    <text evidence="3">The sequence shown here is derived from an EMBL/GenBank/DDBJ whole genome shotgun (WGS) entry which is preliminary data.</text>
</comment>
<evidence type="ECO:0000313" key="3">
    <source>
        <dbReference type="EMBL" id="KAE9538616.1"/>
    </source>
</evidence>
<organism evidence="3 4">
    <name type="scientific">Aphis glycines</name>
    <name type="common">Soybean aphid</name>
    <dbReference type="NCBI Taxonomy" id="307491"/>
    <lineage>
        <taxon>Eukaryota</taxon>
        <taxon>Metazoa</taxon>
        <taxon>Ecdysozoa</taxon>
        <taxon>Arthropoda</taxon>
        <taxon>Hexapoda</taxon>
        <taxon>Insecta</taxon>
        <taxon>Pterygota</taxon>
        <taxon>Neoptera</taxon>
        <taxon>Paraneoptera</taxon>
        <taxon>Hemiptera</taxon>
        <taxon>Sternorrhyncha</taxon>
        <taxon>Aphidomorpha</taxon>
        <taxon>Aphidoidea</taxon>
        <taxon>Aphididae</taxon>
        <taxon>Aphidini</taxon>
        <taxon>Aphis</taxon>
        <taxon>Aphis</taxon>
    </lineage>
</organism>
<evidence type="ECO:0000313" key="4">
    <source>
        <dbReference type="Proteomes" id="UP000475862"/>
    </source>
</evidence>
<keyword evidence="2" id="KW-0812">Transmembrane</keyword>
<dbReference type="AlphaFoldDB" id="A0A6G0TTN7"/>
<dbReference type="Proteomes" id="UP000475862">
    <property type="component" value="Unassembled WGS sequence"/>
</dbReference>
<feature type="region of interest" description="Disordered" evidence="1">
    <location>
        <begin position="36"/>
        <end position="55"/>
    </location>
</feature>
<keyword evidence="4" id="KW-1185">Reference proteome</keyword>
<sequence>MIQVGIIEPALSESIDCLRLTLPFTGSVGVHKGFKDSLSSSEQDESSDVSEGTKLSHRHLMRREEPTLCLTYGELLTNIFLFAVKIMWKPECSAEPLSSMGQCQGVPPDILEIFYLLLLATITINNIFKNHMWWYGVGVIEGVSMKFIIITNVYLFYVKLKRFENRYFDFTLLPEIILWRFLFTTLMRGYTDRQKEIALANNKIIKTHHLYHNKTIFVLVVLCLTNID</sequence>
<keyword evidence="2" id="KW-0472">Membrane</keyword>
<dbReference type="EMBL" id="VYZN01000016">
    <property type="protein sequence ID" value="KAE9538616.1"/>
    <property type="molecule type" value="Genomic_DNA"/>
</dbReference>
<protein>
    <submittedName>
        <fullName evidence="3">Uncharacterized protein</fullName>
    </submittedName>
</protein>
<proteinExistence type="predicted"/>
<evidence type="ECO:0000256" key="1">
    <source>
        <dbReference type="SAM" id="MobiDB-lite"/>
    </source>
</evidence>
<keyword evidence="2" id="KW-1133">Transmembrane helix</keyword>
<reference evidence="3 4" key="1">
    <citation type="submission" date="2019-08" db="EMBL/GenBank/DDBJ databases">
        <title>The genome of the soybean aphid Biotype 1, its phylome, world population structure and adaptation to the North American continent.</title>
        <authorList>
            <person name="Giordano R."/>
            <person name="Donthu R.K."/>
            <person name="Hernandez A.G."/>
            <person name="Wright C.L."/>
            <person name="Zimin A.V."/>
        </authorList>
    </citation>
    <scope>NUCLEOTIDE SEQUENCE [LARGE SCALE GENOMIC DNA]</scope>
    <source>
        <tissue evidence="3">Whole aphids</tissue>
    </source>
</reference>
<feature type="transmembrane region" description="Helical" evidence="2">
    <location>
        <begin position="134"/>
        <end position="158"/>
    </location>
</feature>
<name>A0A6G0TTN7_APHGL</name>
<accession>A0A6G0TTN7</accession>
<evidence type="ECO:0000256" key="2">
    <source>
        <dbReference type="SAM" id="Phobius"/>
    </source>
</evidence>